<comment type="caution">
    <text evidence="2">The sequence shown here is derived from an EMBL/GenBank/DDBJ whole genome shotgun (WGS) entry which is preliminary data.</text>
</comment>
<dbReference type="InterPro" id="IPR029052">
    <property type="entry name" value="Metallo-depent_PP-like"/>
</dbReference>
<dbReference type="PIRSF" id="PIRSF033094">
    <property type="entry name" value="Pesterase_CT488"/>
    <property type="match status" value="1"/>
</dbReference>
<reference evidence="2 3" key="1">
    <citation type="submission" date="2018-04" db="EMBL/GenBank/DDBJ databases">
        <title>Genomic Encyclopedia of Type Strains, Phase IV (KMG-IV): sequencing the most valuable type-strain genomes for metagenomic binning, comparative biology and taxonomic classification.</title>
        <authorList>
            <person name="Goeker M."/>
        </authorList>
    </citation>
    <scope>NUCLEOTIDE SEQUENCE [LARGE SCALE GENOMIC DNA]</scope>
    <source>
        <strain evidence="2 3">DSM 26588</strain>
    </source>
</reference>
<dbReference type="PANTHER" id="PTHR31302:SF22">
    <property type="entry name" value="PHOSPHOESTERASE"/>
    <property type="match status" value="1"/>
</dbReference>
<dbReference type="Gene3D" id="3.60.21.10">
    <property type="match status" value="1"/>
</dbReference>
<dbReference type="Pfam" id="PF00149">
    <property type="entry name" value="Metallophos"/>
    <property type="match status" value="1"/>
</dbReference>
<dbReference type="GO" id="GO:0016787">
    <property type="term" value="F:hydrolase activity"/>
    <property type="evidence" value="ECO:0007669"/>
    <property type="project" value="InterPro"/>
</dbReference>
<dbReference type="AlphaFoldDB" id="A0A2U1CE84"/>
<dbReference type="InterPro" id="IPR004843">
    <property type="entry name" value="Calcineurin-like_PHP"/>
</dbReference>
<dbReference type="InterPro" id="IPR014578">
    <property type="entry name" value="Pesterase_CT488"/>
</dbReference>
<organism evidence="2 3">
    <name type="scientific">Intestinimonas butyriciproducens</name>
    <dbReference type="NCBI Taxonomy" id="1297617"/>
    <lineage>
        <taxon>Bacteria</taxon>
        <taxon>Bacillati</taxon>
        <taxon>Bacillota</taxon>
        <taxon>Clostridia</taxon>
        <taxon>Eubacteriales</taxon>
        <taxon>Intestinimonas</taxon>
    </lineage>
</organism>
<evidence type="ECO:0000313" key="2">
    <source>
        <dbReference type="EMBL" id="PVY59216.1"/>
    </source>
</evidence>
<dbReference type="EMBL" id="QEKK01000002">
    <property type="protein sequence ID" value="PVY59216.1"/>
    <property type="molecule type" value="Genomic_DNA"/>
</dbReference>
<dbReference type="InterPro" id="IPR051158">
    <property type="entry name" value="Metallophosphoesterase_sf"/>
</dbReference>
<gene>
    <name evidence="2" type="ORF">C7373_102199</name>
</gene>
<accession>A0A2U1CE84</accession>
<dbReference type="RefSeq" id="WP_116721694.1">
    <property type="nucleotide sequence ID" value="NZ_CAMREZ010000002.1"/>
</dbReference>
<dbReference type="GeneID" id="93229330"/>
<dbReference type="Proteomes" id="UP000245778">
    <property type="component" value="Unassembled WGS sequence"/>
</dbReference>
<evidence type="ECO:0000259" key="1">
    <source>
        <dbReference type="Pfam" id="PF00149"/>
    </source>
</evidence>
<name>A0A2U1CE84_9FIRM</name>
<protein>
    <recommendedName>
        <fullName evidence="1">Calcineurin-like phosphoesterase domain-containing protein</fullName>
    </recommendedName>
</protein>
<dbReference type="SUPFAM" id="SSF56300">
    <property type="entry name" value="Metallo-dependent phosphatases"/>
    <property type="match status" value="1"/>
</dbReference>
<sequence>MALFAIGDPHLSLGSNKPMDVFGGAWSGYVDKLSAGFQAVGNDDTVVLCGDISWGMSLEEARRDFAFLDALPGKRKLLLKGNHDYWWTTAAKMNRFFSENGFHTLELLHNNCHLYGETALCGTRGWFYEEDQAGHNEKVFRRELIRLEASLKAAGEHPKLCFLHYPPCYEGYTCPEIIALLEQYGVKTCYYGHLHGGSHRLAVEGVRGKVEYHLVAADYLRFAPKRILP</sequence>
<dbReference type="PANTHER" id="PTHR31302">
    <property type="entry name" value="TRANSMEMBRANE PROTEIN WITH METALLOPHOSPHOESTERASE DOMAIN-RELATED"/>
    <property type="match status" value="1"/>
</dbReference>
<feature type="domain" description="Calcineurin-like phosphoesterase" evidence="1">
    <location>
        <begin position="4"/>
        <end position="196"/>
    </location>
</feature>
<evidence type="ECO:0000313" key="3">
    <source>
        <dbReference type="Proteomes" id="UP000245778"/>
    </source>
</evidence>
<proteinExistence type="predicted"/>
<dbReference type="OrthoDB" id="8610138at2"/>